<dbReference type="EMBL" id="FWFZ01000040">
    <property type="protein sequence ID" value="SLN76231.1"/>
    <property type="molecule type" value="Genomic_DNA"/>
</dbReference>
<evidence type="ECO:0000313" key="2">
    <source>
        <dbReference type="Proteomes" id="UP000193900"/>
    </source>
</evidence>
<protein>
    <recommendedName>
        <fullName evidence="3">DUF3179 domain-containing protein</fullName>
    </recommendedName>
</protein>
<sequence>MTEEPSCQFLRSNACRQPLWALAVAPVALLLSVSVALAQSDRFERAWPDTDFSRLAVDLGEVMSGGPPRDGIPAILDPAFIPASEETRLDDREPVMTYVPDNGPARAYPIRYLMWHEIVNDVVGGRPIAVTFCPLCNTGMVFDGRLDGQSLTFGVSGLLRHSDMIMYDHQTESWWQQALGEGIAGEMTGRELTQLPAWMESWAAFRDAHPDGLVLDEPNWRRAYGTNPYRNYDTTRPFLYSGEDPPHDIPPLERVVRVGDRAWPLTRLRAEGTITEAGLTLSWAEGQASALDKGDIGEGREVGNVRVRDVQGQDVAHDIPFAFAFHAFHPDGRWMLGN</sequence>
<dbReference type="Pfam" id="PF11376">
    <property type="entry name" value="DUF3179"/>
    <property type="match status" value="1"/>
</dbReference>
<accession>A0A1Y5TXY8</accession>
<name>A0A1Y5TXY8_9RHOB</name>
<dbReference type="OrthoDB" id="9806357at2"/>
<dbReference type="InterPro" id="IPR021516">
    <property type="entry name" value="DUF3179"/>
</dbReference>
<proteinExistence type="predicted"/>
<keyword evidence="2" id="KW-1185">Reference proteome</keyword>
<evidence type="ECO:0008006" key="3">
    <source>
        <dbReference type="Google" id="ProtNLM"/>
    </source>
</evidence>
<dbReference type="RefSeq" id="WP_085880843.1">
    <property type="nucleotide sequence ID" value="NZ_FWFZ01000040.1"/>
</dbReference>
<reference evidence="1 2" key="1">
    <citation type="submission" date="2017-03" db="EMBL/GenBank/DDBJ databases">
        <authorList>
            <person name="Afonso C.L."/>
            <person name="Miller P.J."/>
            <person name="Scott M.A."/>
            <person name="Spackman E."/>
            <person name="Goraichik I."/>
            <person name="Dimitrov K.M."/>
            <person name="Suarez D.L."/>
            <person name="Swayne D.E."/>
        </authorList>
    </citation>
    <scope>NUCLEOTIDE SEQUENCE [LARGE SCALE GENOMIC DNA]</scope>
    <source>
        <strain evidence="1 2">CECT 7023</strain>
    </source>
</reference>
<dbReference type="Proteomes" id="UP000193900">
    <property type="component" value="Unassembled WGS sequence"/>
</dbReference>
<dbReference type="AlphaFoldDB" id="A0A1Y5TXY8"/>
<gene>
    <name evidence="1" type="ORF">ROA7023_04125</name>
</gene>
<organism evidence="1 2">
    <name type="scientific">Roseisalinus antarcticus</name>
    <dbReference type="NCBI Taxonomy" id="254357"/>
    <lineage>
        <taxon>Bacteria</taxon>
        <taxon>Pseudomonadati</taxon>
        <taxon>Pseudomonadota</taxon>
        <taxon>Alphaproteobacteria</taxon>
        <taxon>Rhodobacterales</taxon>
        <taxon>Roseobacteraceae</taxon>
        <taxon>Roseisalinus</taxon>
    </lineage>
</organism>
<evidence type="ECO:0000313" key="1">
    <source>
        <dbReference type="EMBL" id="SLN76231.1"/>
    </source>
</evidence>